<protein>
    <submittedName>
        <fullName evidence="1">Uncharacterized protein</fullName>
    </submittedName>
</protein>
<name>A0A6N2KHS6_SALVM</name>
<accession>A0A6N2KHS6</accession>
<gene>
    <name evidence="1" type="ORF">SVIM_LOCUS84653</name>
</gene>
<reference evidence="1" key="1">
    <citation type="submission" date="2019-03" db="EMBL/GenBank/DDBJ databases">
        <authorList>
            <person name="Mank J."/>
            <person name="Almeida P."/>
        </authorList>
    </citation>
    <scope>NUCLEOTIDE SEQUENCE</scope>
    <source>
        <strain evidence="1">78183</strain>
    </source>
</reference>
<organism evidence="1">
    <name type="scientific">Salix viminalis</name>
    <name type="common">Common osier</name>
    <name type="synonym">Basket willow</name>
    <dbReference type="NCBI Taxonomy" id="40686"/>
    <lineage>
        <taxon>Eukaryota</taxon>
        <taxon>Viridiplantae</taxon>
        <taxon>Streptophyta</taxon>
        <taxon>Embryophyta</taxon>
        <taxon>Tracheophyta</taxon>
        <taxon>Spermatophyta</taxon>
        <taxon>Magnoliopsida</taxon>
        <taxon>eudicotyledons</taxon>
        <taxon>Gunneridae</taxon>
        <taxon>Pentapetalae</taxon>
        <taxon>rosids</taxon>
        <taxon>fabids</taxon>
        <taxon>Malpighiales</taxon>
        <taxon>Salicaceae</taxon>
        <taxon>Saliceae</taxon>
        <taxon>Salix</taxon>
    </lineage>
</organism>
<proteinExistence type="predicted"/>
<dbReference type="AlphaFoldDB" id="A0A6N2KHS6"/>
<dbReference type="EMBL" id="CAADRP010000380">
    <property type="protein sequence ID" value="VFU27611.1"/>
    <property type="molecule type" value="Genomic_DNA"/>
</dbReference>
<sequence length="95" mass="11344">MRKRADTNQCTAHLEEKQTAAKLDKLTSLEIKKNREHHCFSLYFLSANQLAPLFSNKQQIKRINIITTHFLYPQEKGRWRLKWWISSGVTCVLRW</sequence>
<evidence type="ECO:0000313" key="1">
    <source>
        <dbReference type="EMBL" id="VFU27611.1"/>
    </source>
</evidence>